<keyword evidence="2 3" id="KW-0040">ANK repeat</keyword>
<dbReference type="Gene3D" id="1.25.40.20">
    <property type="entry name" value="Ankyrin repeat-containing domain"/>
    <property type="match status" value="2"/>
</dbReference>
<evidence type="ECO:0000313" key="4">
    <source>
        <dbReference type="EMBL" id="CAE8600592.1"/>
    </source>
</evidence>
<evidence type="ECO:0000256" key="1">
    <source>
        <dbReference type="ARBA" id="ARBA00022737"/>
    </source>
</evidence>
<gene>
    <name evidence="4" type="ORF">PGLA1383_LOCUS18907</name>
    <name evidence="5" type="ORF">PGLA2088_LOCUS46584</name>
</gene>
<dbReference type="Proteomes" id="UP000626109">
    <property type="component" value="Unassembled WGS sequence"/>
</dbReference>
<dbReference type="EMBL" id="CAJNNV010012283">
    <property type="protein sequence ID" value="CAE8600592.1"/>
    <property type="molecule type" value="Genomic_DNA"/>
</dbReference>
<sequence length="288" mass="31050">MAAGVKQQPTRARPPPPLMDLMVSVEKEEWLVQTVRSEQLLDAQSTAAPWNVHNVYAYLQEARPIDGFTALHLAAEMGFPSLATQIVEGGPPGSLVDRVDRLGRTPLMVASMCQQVEVITALLAAGAAIGVADHAGKQALHHAILPSKGACVTVNALLAARADANTQDENGLTPLMIATALDALPCMETLVRHGAKVICFDRDGRMPLDLAQGSRRERHIKNGTTHAKGHGRYGHTSGGRTFHRWDNLGSTEAQQLLLLEERTARRRAVPAFGEAEGRRLHAALPLLC</sequence>
<dbReference type="Pfam" id="PF12796">
    <property type="entry name" value="Ank_2"/>
    <property type="match status" value="2"/>
</dbReference>
<dbReference type="GO" id="GO:0071356">
    <property type="term" value="P:cellular response to tumor necrosis factor"/>
    <property type="evidence" value="ECO:0007669"/>
    <property type="project" value="TreeGrafter"/>
</dbReference>
<dbReference type="PANTHER" id="PTHR46680:SF3">
    <property type="entry name" value="NF-KAPPA-B INHIBITOR CACTUS"/>
    <property type="match status" value="1"/>
</dbReference>
<dbReference type="SUPFAM" id="SSF48403">
    <property type="entry name" value="Ankyrin repeat"/>
    <property type="match status" value="1"/>
</dbReference>
<dbReference type="InterPro" id="IPR002110">
    <property type="entry name" value="Ankyrin_rpt"/>
</dbReference>
<organism evidence="5 6">
    <name type="scientific">Polarella glacialis</name>
    <name type="common">Dinoflagellate</name>
    <dbReference type="NCBI Taxonomy" id="89957"/>
    <lineage>
        <taxon>Eukaryota</taxon>
        <taxon>Sar</taxon>
        <taxon>Alveolata</taxon>
        <taxon>Dinophyceae</taxon>
        <taxon>Suessiales</taxon>
        <taxon>Suessiaceae</taxon>
        <taxon>Polarella</taxon>
    </lineage>
</organism>
<evidence type="ECO:0000256" key="2">
    <source>
        <dbReference type="ARBA" id="ARBA00023043"/>
    </source>
</evidence>
<dbReference type="SMART" id="SM00248">
    <property type="entry name" value="ANK"/>
    <property type="match status" value="4"/>
</dbReference>
<feature type="repeat" description="ANK" evidence="3">
    <location>
        <begin position="66"/>
        <end position="98"/>
    </location>
</feature>
<proteinExistence type="predicted"/>
<name>A0A813LM20_POLGL</name>
<evidence type="ECO:0000313" key="5">
    <source>
        <dbReference type="EMBL" id="CAE8732865.1"/>
    </source>
</evidence>
<protein>
    <submittedName>
        <fullName evidence="5">Uncharacterized protein</fullName>
    </submittedName>
</protein>
<evidence type="ECO:0000313" key="7">
    <source>
        <dbReference type="Proteomes" id="UP000654075"/>
    </source>
</evidence>
<dbReference type="GO" id="GO:0005829">
    <property type="term" value="C:cytosol"/>
    <property type="evidence" value="ECO:0007669"/>
    <property type="project" value="TreeGrafter"/>
</dbReference>
<dbReference type="EMBL" id="CAJNNW010036246">
    <property type="protein sequence ID" value="CAE8732865.1"/>
    <property type="molecule type" value="Genomic_DNA"/>
</dbReference>
<keyword evidence="7" id="KW-1185">Reference proteome</keyword>
<dbReference type="InterPro" id="IPR036770">
    <property type="entry name" value="Ankyrin_rpt-contain_sf"/>
</dbReference>
<evidence type="ECO:0000256" key="3">
    <source>
        <dbReference type="PROSITE-ProRule" id="PRU00023"/>
    </source>
</evidence>
<dbReference type="PANTHER" id="PTHR46680">
    <property type="entry name" value="NF-KAPPA-B INHIBITOR ALPHA"/>
    <property type="match status" value="1"/>
</dbReference>
<dbReference type="InterPro" id="IPR051070">
    <property type="entry name" value="NF-kappa-B_inhibitor"/>
</dbReference>
<feature type="repeat" description="ANK" evidence="3">
    <location>
        <begin position="170"/>
        <end position="202"/>
    </location>
</feature>
<reference evidence="5" key="1">
    <citation type="submission" date="2021-02" db="EMBL/GenBank/DDBJ databases">
        <authorList>
            <person name="Dougan E. K."/>
            <person name="Rhodes N."/>
            <person name="Thang M."/>
            <person name="Chan C."/>
        </authorList>
    </citation>
    <scope>NUCLEOTIDE SEQUENCE</scope>
</reference>
<dbReference type="PROSITE" id="PS50297">
    <property type="entry name" value="ANK_REP_REGION"/>
    <property type="match status" value="1"/>
</dbReference>
<accession>A0A813LM20</accession>
<keyword evidence="1" id="KW-0677">Repeat</keyword>
<dbReference type="AlphaFoldDB" id="A0A813LM20"/>
<dbReference type="OrthoDB" id="341259at2759"/>
<comment type="caution">
    <text evidence="5">The sequence shown here is derived from an EMBL/GenBank/DDBJ whole genome shotgun (WGS) entry which is preliminary data.</text>
</comment>
<feature type="repeat" description="ANK" evidence="3">
    <location>
        <begin position="102"/>
        <end position="134"/>
    </location>
</feature>
<dbReference type="PROSITE" id="PS50088">
    <property type="entry name" value="ANK_REPEAT"/>
    <property type="match status" value="3"/>
</dbReference>
<dbReference type="GO" id="GO:0051059">
    <property type="term" value="F:NF-kappaB binding"/>
    <property type="evidence" value="ECO:0007669"/>
    <property type="project" value="TreeGrafter"/>
</dbReference>
<evidence type="ECO:0000313" key="6">
    <source>
        <dbReference type="Proteomes" id="UP000626109"/>
    </source>
</evidence>
<dbReference type="Proteomes" id="UP000654075">
    <property type="component" value="Unassembled WGS sequence"/>
</dbReference>